<name>A0A1I5L5F1_9ACTN</name>
<dbReference type="Proteomes" id="UP000183413">
    <property type="component" value="Unassembled WGS sequence"/>
</dbReference>
<dbReference type="STRING" id="1993.SAMN04489713_110256"/>
<organism evidence="1 2">
    <name type="scientific">Actinomadura madurae</name>
    <dbReference type="NCBI Taxonomy" id="1993"/>
    <lineage>
        <taxon>Bacteria</taxon>
        <taxon>Bacillati</taxon>
        <taxon>Actinomycetota</taxon>
        <taxon>Actinomycetes</taxon>
        <taxon>Streptosporangiales</taxon>
        <taxon>Thermomonosporaceae</taxon>
        <taxon>Actinomadura</taxon>
    </lineage>
</organism>
<dbReference type="RefSeq" id="WP_021593468.1">
    <property type="nucleotide sequence ID" value="NZ_FOVH01000010.1"/>
</dbReference>
<sequence>MLTKIERLGDRLLSLVVPHANASAECTCTYVGDCDVSRLRWYCCRYTPAGQSCYYECNYRNPC</sequence>
<accession>A0A1I5L5F1</accession>
<evidence type="ECO:0000313" key="1">
    <source>
        <dbReference type="EMBL" id="SFO92423.1"/>
    </source>
</evidence>
<dbReference type="AlphaFoldDB" id="A0A1I5L5F1"/>
<protein>
    <submittedName>
        <fullName evidence="1">Uncharacterized protein</fullName>
    </submittedName>
</protein>
<keyword evidence="2" id="KW-1185">Reference proteome</keyword>
<dbReference type="EMBL" id="FOVH01000010">
    <property type="protein sequence ID" value="SFO92423.1"/>
    <property type="molecule type" value="Genomic_DNA"/>
</dbReference>
<dbReference type="InParanoid" id="A0A1I5L5F1"/>
<dbReference type="OrthoDB" id="2097641at201174"/>
<proteinExistence type="predicted"/>
<evidence type="ECO:0000313" key="2">
    <source>
        <dbReference type="Proteomes" id="UP000183413"/>
    </source>
</evidence>
<reference evidence="1 2" key="1">
    <citation type="submission" date="2016-10" db="EMBL/GenBank/DDBJ databases">
        <authorList>
            <person name="de Groot N.N."/>
        </authorList>
    </citation>
    <scope>NUCLEOTIDE SEQUENCE [LARGE SCALE GENOMIC DNA]</scope>
    <source>
        <strain evidence="1 2">DSM 43067</strain>
    </source>
</reference>
<gene>
    <name evidence="1" type="ORF">SAMN04489713_110256</name>
</gene>